<dbReference type="Proteomes" id="UP000600214">
    <property type="component" value="Unassembled WGS sequence"/>
</dbReference>
<sequence>MSESLPTRNLVKLNIVLSVLLSVVFCVFLLAITKNPADTLVRFVQISLFIGLAGFLNLCLHILFARRSSRYLTHDQFLFYSLSYCVAILVWLLVRYFHMAVTGRPWEGEGENMLESYSLAILAVSAFNTLILMLQNLVILQHRKARSEIENLQLKAYAGETRNLLLSQQIHPHFLFNALNTVKSLYKRDVNEGERYLVHLANFLRVAVSNHGTTTTLIKNELDFCLNYLQMQQVRFGSALTYSVALSDHTVNSGFLPFFSLQPLVENALKHNLLTEEKPIKILIDEHEGYIRVSNNLQVRAYKEPSTGQGLSNLTERYRLLGAGQIGIESGPEVFRVSIKILNK</sequence>
<dbReference type="PANTHER" id="PTHR34220">
    <property type="entry name" value="SENSOR HISTIDINE KINASE YPDA"/>
    <property type="match status" value="1"/>
</dbReference>
<dbReference type="PANTHER" id="PTHR34220:SF7">
    <property type="entry name" value="SENSOR HISTIDINE KINASE YPDA"/>
    <property type="match status" value="1"/>
</dbReference>
<dbReference type="InterPro" id="IPR036890">
    <property type="entry name" value="HATPase_C_sf"/>
</dbReference>
<evidence type="ECO:0000256" key="1">
    <source>
        <dbReference type="SAM" id="Phobius"/>
    </source>
</evidence>
<comment type="caution">
    <text evidence="3">The sequence shown here is derived from an EMBL/GenBank/DDBJ whole genome shotgun (WGS) entry which is preliminary data.</text>
</comment>
<keyword evidence="1" id="KW-0472">Membrane</keyword>
<organism evidence="3 4">
    <name type="scientific">Dyadobacter endophyticus</name>
    <dbReference type="NCBI Taxonomy" id="1749036"/>
    <lineage>
        <taxon>Bacteria</taxon>
        <taxon>Pseudomonadati</taxon>
        <taxon>Bacteroidota</taxon>
        <taxon>Cytophagia</taxon>
        <taxon>Cytophagales</taxon>
        <taxon>Spirosomataceae</taxon>
        <taxon>Dyadobacter</taxon>
    </lineage>
</organism>
<dbReference type="Gene3D" id="3.30.565.10">
    <property type="entry name" value="Histidine kinase-like ATPase, C-terminal domain"/>
    <property type="match status" value="1"/>
</dbReference>
<keyword evidence="4" id="KW-1185">Reference proteome</keyword>
<keyword evidence="1" id="KW-1133">Transmembrane helix</keyword>
<dbReference type="EMBL" id="BMIA01000001">
    <property type="protein sequence ID" value="GGH31934.1"/>
    <property type="molecule type" value="Genomic_DNA"/>
</dbReference>
<feature type="domain" description="Signal transduction histidine kinase internal region" evidence="2">
    <location>
        <begin position="165"/>
        <end position="239"/>
    </location>
</feature>
<feature type="transmembrane region" description="Helical" evidence="1">
    <location>
        <begin position="44"/>
        <end position="65"/>
    </location>
</feature>
<keyword evidence="1" id="KW-0812">Transmembrane</keyword>
<dbReference type="InterPro" id="IPR010559">
    <property type="entry name" value="Sig_transdc_His_kin_internal"/>
</dbReference>
<dbReference type="InterPro" id="IPR050640">
    <property type="entry name" value="Bact_2-comp_sensor_kinase"/>
</dbReference>
<protein>
    <recommendedName>
        <fullName evidence="2">Signal transduction histidine kinase internal region domain-containing protein</fullName>
    </recommendedName>
</protein>
<evidence type="ECO:0000259" key="2">
    <source>
        <dbReference type="Pfam" id="PF06580"/>
    </source>
</evidence>
<dbReference type="Pfam" id="PF06580">
    <property type="entry name" value="His_kinase"/>
    <property type="match status" value="1"/>
</dbReference>
<evidence type="ECO:0000313" key="4">
    <source>
        <dbReference type="Proteomes" id="UP000600214"/>
    </source>
</evidence>
<dbReference type="RefSeq" id="WP_188931454.1">
    <property type="nucleotide sequence ID" value="NZ_BMIA01000001.1"/>
</dbReference>
<evidence type="ECO:0000313" key="3">
    <source>
        <dbReference type="EMBL" id="GGH31934.1"/>
    </source>
</evidence>
<feature type="transmembrane region" description="Helical" evidence="1">
    <location>
        <begin position="12"/>
        <end position="32"/>
    </location>
</feature>
<name>A0ABQ1YPQ0_9BACT</name>
<gene>
    <name evidence="3" type="ORF">GCM10007423_21140</name>
</gene>
<feature type="transmembrane region" description="Helical" evidence="1">
    <location>
        <begin position="77"/>
        <end position="97"/>
    </location>
</feature>
<feature type="transmembrane region" description="Helical" evidence="1">
    <location>
        <begin position="117"/>
        <end position="140"/>
    </location>
</feature>
<accession>A0ABQ1YPQ0</accession>
<reference evidence="4" key="1">
    <citation type="journal article" date="2019" name="Int. J. Syst. Evol. Microbiol.">
        <title>The Global Catalogue of Microorganisms (GCM) 10K type strain sequencing project: providing services to taxonomists for standard genome sequencing and annotation.</title>
        <authorList>
            <consortium name="The Broad Institute Genomics Platform"/>
            <consortium name="The Broad Institute Genome Sequencing Center for Infectious Disease"/>
            <person name="Wu L."/>
            <person name="Ma J."/>
        </authorList>
    </citation>
    <scope>NUCLEOTIDE SEQUENCE [LARGE SCALE GENOMIC DNA]</scope>
    <source>
        <strain evidence="4">CGMCC 1.15288</strain>
    </source>
</reference>
<proteinExistence type="predicted"/>